<dbReference type="GO" id="GO:0004867">
    <property type="term" value="F:serine-type endopeptidase inhibitor activity"/>
    <property type="evidence" value="ECO:0007669"/>
    <property type="project" value="InterPro"/>
</dbReference>
<dbReference type="PANTHER" id="PTHR11461">
    <property type="entry name" value="SERINE PROTEASE INHIBITOR, SERPIN"/>
    <property type="match status" value="1"/>
</dbReference>
<dbReference type="GO" id="GO:0005615">
    <property type="term" value="C:extracellular space"/>
    <property type="evidence" value="ECO:0007669"/>
    <property type="project" value="InterPro"/>
</dbReference>
<protein>
    <recommendedName>
        <fullName evidence="2">Serpin domain-containing protein</fullName>
    </recommendedName>
</protein>
<name>A0A922CVS4_MANSE</name>
<reference evidence="3" key="2">
    <citation type="submission" date="2020-12" db="EMBL/GenBank/DDBJ databases">
        <authorList>
            <person name="Kanost M."/>
        </authorList>
    </citation>
    <scope>NUCLEOTIDE SEQUENCE</scope>
</reference>
<proteinExistence type="inferred from homology"/>
<evidence type="ECO:0000256" key="1">
    <source>
        <dbReference type="ARBA" id="ARBA00009500"/>
    </source>
</evidence>
<comment type="similarity">
    <text evidence="1">Belongs to the serpin family.</text>
</comment>
<feature type="domain" description="Serpin" evidence="2">
    <location>
        <begin position="16"/>
        <end position="180"/>
    </location>
</feature>
<accession>A0A922CVS4</accession>
<evidence type="ECO:0000313" key="4">
    <source>
        <dbReference type="Proteomes" id="UP000791440"/>
    </source>
</evidence>
<dbReference type="InterPro" id="IPR023796">
    <property type="entry name" value="Serpin_dom"/>
</dbReference>
<dbReference type="InterPro" id="IPR000215">
    <property type="entry name" value="Serpin_fam"/>
</dbReference>
<dbReference type="PANTHER" id="PTHR11461:SF211">
    <property type="entry name" value="GH10112P-RELATED"/>
    <property type="match status" value="1"/>
</dbReference>
<organism evidence="3 4">
    <name type="scientific">Manduca sexta</name>
    <name type="common">Tobacco hawkmoth</name>
    <name type="synonym">Tobacco hornworm</name>
    <dbReference type="NCBI Taxonomy" id="7130"/>
    <lineage>
        <taxon>Eukaryota</taxon>
        <taxon>Metazoa</taxon>
        <taxon>Ecdysozoa</taxon>
        <taxon>Arthropoda</taxon>
        <taxon>Hexapoda</taxon>
        <taxon>Insecta</taxon>
        <taxon>Pterygota</taxon>
        <taxon>Neoptera</taxon>
        <taxon>Endopterygota</taxon>
        <taxon>Lepidoptera</taxon>
        <taxon>Glossata</taxon>
        <taxon>Ditrysia</taxon>
        <taxon>Bombycoidea</taxon>
        <taxon>Sphingidae</taxon>
        <taxon>Sphinginae</taxon>
        <taxon>Sphingini</taxon>
        <taxon>Manduca</taxon>
    </lineage>
</organism>
<gene>
    <name evidence="3" type="ORF">O3G_MSEX011797</name>
</gene>
<sequence length="283" mass="32307">MMNDSNIDLTFRAFTDEHLSKEFTQNFKNIFKGDVEYIDFSDVCEATSDINSWFKKQFEGPSTNVIDSDYLRKRNGGIIFGNYLYTRTSFDHPFNPKGLTHILFRKNEHEVQNMVALTGVGFVRYAELPELKANMLMVPLVGEQNVVVWLYPTNTDDMMDMIYQIQDPNKLHAAFSKLKAACRNLHATIGQAHVVNRYSTFIPELNLDLSGLKGVHKDNKTPSGYSILQQLHLIADKFIRGGPINSPKCPDSDFPIVVIDRPYVYLVLNKLYTPIFAGVNYGY</sequence>
<evidence type="ECO:0000259" key="2">
    <source>
        <dbReference type="Pfam" id="PF00079"/>
    </source>
</evidence>
<dbReference type="AlphaFoldDB" id="A0A922CVS4"/>
<reference evidence="3" key="1">
    <citation type="journal article" date="2016" name="Insect Biochem. Mol. Biol.">
        <title>Multifaceted biological insights from a draft genome sequence of the tobacco hornworm moth, Manduca sexta.</title>
        <authorList>
            <person name="Kanost M.R."/>
            <person name="Arrese E.L."/>
            <person name="Cao X."/>
            <person name="Chen Y.R."/>
            <person name="Chellapilla S."/>
            <person name="Goldsmith M.R."/>
            <person name="Grosse-Wilde E."/>
            <person name="Heckel D.G."/>
            <person name="Herndon N."/>
            <person name="Jiang H."/>
            <person name="Papanicolaou A."/>
            <person name="Qu J."/>
            <person name="Soulages J.L."/>
            <person name="Vogel H."/>
            <person name="Walters J."/>
            <person name="Waterhouse R.M."/>
            <person name="Ahn S.J."/>
            <person name="Almeida F.C."/>
            <person name="An C."/>
            <person name="Aqrawi P."/>
            <person name="Bretschneider A."/>
            <person name="Bryant W.B."/>
            <person name="Bucks S."/>
            <person name="Chao H."/>
            <person name="Chevignon G."/>
            <person name="Christen J.M."/>
            <person name="Clarke D.F."/>
            <person name="Dittmer N.T."/>
            <person name="Ferguson L.C.F."/>
            <person name="Garavelou S."/>
            <person name="Gordon K.H.J."/>
            <person name="Gunaratna R.T."/>
            <person name="Han Y."/>
            <person name="Hauser F."/>
            <person name="He Y."/>
            <person name="Heidel-Fischer H."/>
            <person name="Hirsh A."/>
            <person name="Hu Y."/>
            <person name="Jiang H."/>
            <person name="Kalra D."/>
            <person name="Klinner C."/>
            <person name="Konig C."/>
            <person name="Kovar C."/>
            <person name="Kroll A.R."/>
            <person name="Kuwar S.S."/>
            <person name="Lee S.L."/>
            <person name="Lehman R."/>
            <person name="Li K."/>
            <person name="Li Z."/>
            <person name="Liang H."/>
            <person name="Lovelace S."/>
            <person name="Lu Z."/>
            <person name="Mansfield J.H."/>
            <person name="McCulloch K.J."/>
            <person name="Mathew T."/>
            <person name="Morton B."/>
            <person name="Muzny D.M."/>
            <person name="Neunemann D."/>
            <person name="Ongeri F."/>
            <person name="Pauchet Y."/>
            <person name="Pu L.L."/>
            <person name="Pyrousis I."/>
            <person name="Rao X.J."/>
            <person name="Redding A."/>
            <person name="Roesel C."/>
            <person name="Sanchez-Gracia A."/>
            <person name="Schaack S."/>
            <person name="Shukla A."/>
            <person name="Tetreau G."/>
            <person name="Wang Y."/>
            <person name="Xiong G.H."/>
            <person name="Traut W."/>
            <person name="Walsh T.K."/>
            <person name="Worley K.C."/>
            <person name="Wu D."/>
            <person name="Wu W."/>
            <person name="Wu Y.Q."/>
            <person name="Zhang X."/>
            <person name="Zou Z."/>
            <person name="Zucker H."/>
            <person name="Briscoe A.D."/>
            <person name="Burmester T."/>
            <person name="Clem R.J."/>
            <person name="Feyereisen R."/>
            <person name="Grimmelikhuijzen C.J.P."/>
            <person name="Hamodrakas S.J."/>
            <person name="Hansson B.S."/>
            <person name="Huguet E."/>
            <person name="Jermiin L.S."/>
            <person name="Lan Q."/>
            <person name="Lehman H.K."/>
            <person name="Lorenzen M."/>
            <person name="Merzendorfer H."/>
            <person name="Michalopoulos I."/>
            <person name="Morton D.B."/>
            <person name="Muthukrishnan S."/>
            <person name="Oakeshott J.G."/>
            <person name="Palmer W."/>
            <person name="Park Y."/>
            <person name="Passarelli A.L."/>
            <person name="Rozas J."/>
            <person name="Schwartz L.M."/>
            <person name="Smith W."/>
            <person name="Southgate A."/>
            <person name="Vilcinskas A."/>
            <person name="Vogt R."/>
            <person name="Wang P."/>
            <person name="Werren J."/>
            <person name="Yu X.Q."/>
            <person name="Zhou J.J."/>
            <person name="Brown S.J."/>
            <person name="Scherer S.E."/>
            <person name="Richards S."/>
            <person name="Blissard G.W."/>
        </authorList>
    </citation>
    <scope>NUCLEOTIDE SEQUENCE</scope>
</reference>
<dbReference type="EMBL" id="JH668657">
    <property type="protein sequence ID" value="KAG6460144.1"/>
    <property type="molecule type" value="Genomic_DNA"/>
</dbReference>
<evidence type="ECO:0000313" key="3">
    <source>
        <dbReference type="EMBL" id="KAG6460144.1"/>
    </source>
</evidence>
<dbReference type="Proteomes" id="UP000791440">
    <property type="component" value="Unassembled WGS sequence"/>
</dbReference>
<comment type="caution">
    <text evidence="3">The sequence shown here is derived from an EMBL/GenBank/DDBJ whole genome shotgun (WGS) entry which is preliminary data.</text>
</comment>
<keyword evidence="4" id="KW-1185">Reference proteome</keyword>
<dbReference type="Pfam" id="PF00079">
    <property type="entry name" value="Serpin"/>
    <property type="match status" value="1"/>
</dbReference>